<name>A0A3M7S715_BRAPC</name>
<organism evidence="1 2">
    <name type="scientific">Brachionus plicatilis</name>
    <name type="common">Marine rotifer</name>
    <name type="synonym">Brachionus muelleri</name>
    <dbReference type="NCBI Taxonomy" id="10195"/>
    <lineage>
        <taxon>Eukaryota</taxon>
        <taxon>Metazoa</taxon>
        <taxon>Spiralia</taxon>
        <taxon>Gnathifera</taxon>
        <taxon>Rotifera</taxon>
        <taxon>Eurotatoria</taxon>
        <taxon>Monogononta</taxon>
        <taxon>Pseudotrocha</taxon>
        <taxon>Ploima</taxon>
        <taxon>Brachionidae</taxon>
        <taxon>Brachionus</taxon>
    </lineage>
</organism>
<reference evidence="1 2" key="1">
    <citation type="journal article" date="2018" name="Sci. Rep.">
        <title>Genomic signatures of local adaptation to the degree of environmental predictability in rotifers.</title>
        <authorList>
            <person name="Franch-Gras L."/>
            <person name="Hahn C."/>
            <person name="Garcia-Roger E.M."/>
            <person name="Carmona M.J."/>
            <person name="Serra M."/>
            <person name="Gomez A."/>
        </authorList>
    </citation>
    <scope>NUCLEOTIDE SEQUENCE [LARGE SCALE GENOMIC DNA]</scope>
    <source>
        <strain evidence="1">HYR1</strain>
    </source>
</reference>
<accession>A0A3M7S715</accession>
<dbReference type="AlphaFoldDB" id="A0A3M7S715"/>
<keyword evidence="2" id="KW-1185">Reference proteome</keyword>
<protein>
    <submittedName>
        <fullName evidence="1">Uncharacterized protein</fullName>
    </submittedName>
</protein>
<gene>
    <name evidence="1" type="ORF">BpHYR1_018921</name>
</gene>
<evidence type="ECO:0000313" key="2">
    <source>
        <dbReference type="Proteomes" id="UP000276133"/>
    </source>
</evidence>
<dbReference type="Proteomes" id="UP000276133">
    <property type="component" value="Unassembled WGS sequence"/>
</dbReference>
<evidence type="ECO:0000313" key="1">
    <source>
        <dbReference type="EMBL" id="RNA31552.1"/>
    </source>
</evidence>
<dbReference type="EMBL" id="REGN01001929">
    <property type="protein sequence ID" value="RNA31552.1"/>
    <property type="molecule type" value="Genomic_DNA"/>
</dbReference>
<comment type="caution">
    <text evidence="1">The sequence shown here is derived from an EMBL/GenBank/DDBJ whole genome shotgun (WGS) entry which is preliminary data.</text>
</comment>
<sequence length="89" mass="10218">MINSNAQIDTLTLKGKLITKKSSKKLCLSSRTDFFLFFLVVKNGATNKNLRDKNIRKRKFSLMLADRIFSSGIFTRQVKLILILILLLN</sequence>
<proteinExistence type="predicted"/>